<organism evidence="2 3">
    <name type="scientific">Sinanodonta woodiana</name>
    <name type="common">Chinese pond mussel</name>
    <name type="synonym">Anodonta woodiana</name>
    <dbReference type="NCBI Taxonomy" id="1069815"/>
    <lineage>
        <taxon>Eukaryota</taxon>
        <taxon>Metazoa</taxon>
        <taxon>Spiralia</taxon>
        <taxon>Lophotrochozoa</taxon>
        <taxon>Mollusca</taxon>
        <taxon>Bivalvia</taxon>
        <taxon>Autobranchia</taxon>
        <taxon>Heteroconchia</taxon>
        <taxon>Palaeoheterodonta</taxon>
        <taxon>Unionida</taxon>
        <taxon>Unionoidea</taxon>
        <taxon>Unionidae</taxon>
        <taxon>Unioninae</taxon>
        <taxon>Sinanodonta</taxon>
    </lineage>
</organism>
<dbReference type="Proteomes" id="UP001634394">
    <property type="component" value="Unassembled WGS sequence"/>
</dbReference>
<feature type="region of interest" description="Disordered" evidence="1">
    <location>
        <begin position="41"/>
        <end position="74"/>
    </location>
</feature>
<feature type="non-terminal residue" evidence="2">
    <location>
        <position position="1"/>
    </location>
</feature>
<protein>
    <submittedName>
        <fullName evidence="2">Uncharacterized protein</fullName>
    </submittedName>
</protein>
<gene>
    <name evidence="2" type="ORF">ACJMK2_022773</name>
</gene>
<evidence type="ECO:0000313" key="3">
    <source>
        <dbReference type="Proteomes" id="UP001634394"/>
    </source>
</evidence>
<accession>A0ABD3TK12</accession>
<evidence type="ECO:0000256" key="1">
    <source>
        <dbReference type="SAM" id="MobiDB-lite"/>
    </source>
</evidence>
<dbReference type="EMBL" id="JBJQND010000018">
    <property type="protein sequence ID" value="KAL3837414.1"/>
    <property type="molecule type" value="Genomic_DNA"/>
</dbReference>
<sequence>FTSRTTTTTTTEATTTSIISSIRSTISADIKTLTSSEPHFISRNSSVTSTSIRIDQSSGSTQARPVNKSTVLNN</sequence>
<keyword evidence="3" id="KW-1185">Reference proteome</keyword>
<name>A0ABD3TK12_SINWO</name>
<proteinExistence type="predicted"/>
<evidence type="ECO:0000313" key="2">
    <source>
        <dbReference type="EMBL" id="KAL3837414.1"/>
    </source>
</evidence>
<feature type="non-terminal residue" evidence="2">
    <location>
        <position position="74"/>
    </location>
</feature>
<comment type="caution">
    <text evidence="2">The sequence shown here is derived from an EMBL/GenBank/DDBJ whole genome shotgun (WGS) entry which is preliminary data.</text>
</comment>
<dbReference type="AlphaFoldDB" id="A0ABD3TK12"/>
<reference evidence="2 3" key="1">
    <citation type="submission" date="2024-11" db="EMBL/GenBank/DDBJ databases">
        <title>Chromosome-level genome assembly of the freshwater bivalve Anodonta woodiana.</title>
        <authorList>
            <person name="Chen X."/>
        </authorList>
    </citation>
    <scope>NUCLEOTIDE SEQUENCE [LARGE SCALE GENOMIC DNA]</scope>
    <source>
        <strain evidence="2">MN2024</strain>
        <tissue evidence="2">Gills</tissue>
    </source>
</reference>